<keyword evidence="2" id="KW-1185">Reference proteome</keyword>
<name>A0A1Y0I7W4_9GAMM</name>
<protein>
    <recommendedName>
        <fullName evidence="3">DUF2835 domain-containing protein</fullName>
    </recommendedName>
</protein>
<organism evidence="1 2">
    <name type="scientific">Oleiphilus messinensis</name>
    <dbReference type="NCBI Taxonomy" id="141451"/>
    <lineage>
        <taxon>Bacteria</taxon>
        <taxon>Pseudomonadati</taxon>
        <taxon>Pseudomonadota</taxon>
        <taxon>Gammaproteobacteria</taxon>
        <taxon>Oceanospirillales</taxon>
        <taxon>Oleiphilaceae</taxon>
        <taxon>Oleiphilus</taxon>
    </lineage>
</organism>
<dbReference type="AlphaFoldDB" id="A0A1Y0I7W4"/>
<dbReference type="EMBL" id="CP021425">
    <property type="protein sequence ID" value="ARU56588.1"/>
    <property type="molecule type" value="Genomic_DNA"/>
</dbReference>
<evidence type="ECO:0000313" key="1">
    <source>
        <dbReference type="EMBL" id="ARU56588.1"/>
    </source>
</evidence>
<dbReference type="KEGG" id="ome:OLMES_2535"/>
<sequence length="73" mass="8353">MHSIIVDLDIPADDWLYYYRGSVRSVSAICRTGKRVQFPASILKKFVTRSGVRGVFQINFDENNKFQSVVKLA</sequence>
<proteinExistence type="predicted"/>
<dbReference type="RefSeq" id="WP_087461560.1">
    <property type="nucleotide sequence ID" value="NZ_CP021425.1"/>
</dbReference>
<reference evidence="1 2" key="1">
    <citation type="submission" date="2017-05" db="EMBL/GenBank/DDBJ databases">
        <title>Genomic insights into alkan degradation activity of Oleiphilus messinensis.</title>
        <authorList>
            <person name="Kozyavkin S.A."/>
            <person name="Slesarev A.I."/>
            <person name="Golyshin P.N."/>
            <person name="Korzhenkov A."/>
            <person name="Golyshina O.N."/>
            <person name="Toshchakov S.V."/>
        </authorList>
    </citation>
    <scope>NUCLEOTIDE SEQUENCE [LARGE SCALE GENOMIC DNA]</scope>
    <source>
        <strain evidence="1 2">ME102</strain>
    </source>
</reference>
<dbReference type="Pfam" id="PF11197">
    <property type="entry name" value="DUF2835"/>
    <property type="match status" value="1"/>
</dbReference>
<gene>
    <name evidence="1" type="ORF">OLMES_2535</name>
</gene>
<evidence type="ECO:0000313" key="2">
    <source>
        <dbReference type="Proteomes" id="UP000196027"/>
    </source>
</evidence>
<dbReference type="Proteomes" id="UP000196027">
    <property type="component" value="Chromosome"/>
</dbReference>
<accession>A0A1Y0I7W4</accession>
<evidence type="ECO:0008006" key="3">
    <source>
        <dbReference type="Google" id="ProtNLM"/>
    </source>
</evidence>
<dbReference type="OrthoDB" id="5600793at2"/>
<dbReference type="InterPro" id="IPR021363">
    <property type="entry name" value="DUF2835"/>
</dbReference>